<dbReference type="InterPro" id="IPR050490">
    <property type="entry name" value="Bact_solute-bd_prot1"/>
</dbReference>
<feature type="chain" id="PRO_5038872668" evidence="6">
    <location>
        <begin position="24"/>
        <end position="435"/>
    </location>
</feature>
<keyword evidence="5" id="KW-0449">Lipoprotein</keyword>
<dbReference type="PANTHER" id="PTHR43649:SF33">
    <property type="entry name" value="POLYGALACTURONAN_RHAMNOGALACTURONAN-BINDING PROTEIN YTCQ"/>
    <property type="match status" value="1"/>
</dbReference>
<dbReference type="Pfam" id="PF13416">
    <property type="entry name" value="SBP_bac_8"/>
    <property type="match status" value="1"/>
</dbReference>
<dbReference type="PROSITE" id="PS51257">
    <property type="entry name" value="PROKAR_LIPOPROTEIN"/>
    <property type="match status" value="1"/>
</dbReference>
<feature type="signal peptide" evidence="6">
    <location>
        <begin position="1"/>
        <end position="23"/>
    </location>
</feature>
<evidence type="ECO:0000256" key="6">
    <source>
        <dbReference type="SAM" id="SignalP"/>
    </source>
</evidence>
<keyword evidence="8" id="KW-1185">Reference proteome</keyword>
<gene>
    <name evidence="7" type="ORF">SAMN05444401_2740</name>
</gene>
<dbReference type="InterPro" id="IPR006059">
    <property type="entry name" value="SBP"/>
</dbReference>
<keyword evidence="1" id="KW-1003">Cell membrane</keyword>
<evidence type="ECO:0000256" key="4">
    <source>
        <dbReference type="ARBA" id="ARBA00023139"/>
    </source>
</evidence>
<evidence type="ECO:0000313" key="7">
    <source>
        <dbReference type="EMBL" id="SHJ32056.1"/>
    </source>
</evidence>
<proteinExistence type="predicted"/>
<organism evidence="7 8">
    <name type="scientific">Clostridium amylolyticum</name>
    <dbReference type="NCBI Taxonomy" id="1121298"/>
    <lineage>
        <taxon>Bacteria</taxon>
        <taxon>Bacillati</taxon>
        <taxon>Bacillota</taxon>
        <taxon>Clostridia</taxon>
        <taxon>Eubacteriales</taxon>
        <taxon>Clostridiaceae</taxon>
        <taxon>Clostridium</taxon>
    </lineage>
</organism>
<dbReference type="SUPFAM" id="SSF53850">
    <property type="entry name" value="Periplasmic binding protein-like II"/>
    <property type="match status" value="1"/>
</dbReference>
<name>A0A1M6ICL8_9CLOT</name>
<keyword evidence="2 6" id="KW-0732">Signal</keyword>
<keyword evidence="3" id="KW-0472">Membrane</keyword>
<dbReference type="STRING" id="1121298.SAMN05444401_2740"/>
<dbReference type="EMBL" id="FQZO01000004">
    <property type="protein sequence ID" value="SHJ32056.1"/>
    <property type="molecule type" value="Genomic_DNA"/>
</dbReference>
<dbReference type="AlphaFoldDB" id="A0A1M6ICL8"/>
<accession>A0A1M6ICL8</accession>
<keyword evidence="4" id="KW-0564">Palmitate</keyword>
<reference evidence="7 8" key="1">
    <citation type="submission" date="2016-11" db="EMBL/GenBank/DDBJ databases">
        <authorList>
            <person name="Jaros S."/>
            <person name="Januszkiewicz K."/>
            <person name="Wedrychowicz H."/>
        </authorList>
    </citation>
    <scope>NUCLEOTIDE SEQUENCE [LARGE SCALE GENOMIC DNA]</scope>
    <source>
        <strain evidence="7 8">DSM 21864</strain>
    </source>
</reference>
<protein>
    <submittedName>
        <fullName evidence="7">Carbohydrate ABC transporter substrate-binding protein, CUT1 family</fullName>
    </submittedName>
</protein>
<dbReference type="RefSeq" id="WP_073007671.1">
    <property type="nucleotide sequence ID" value="NZ_FQZO01000004.1"/>
</dbReference>
<evidence type="ECO:0000313" key="8">
    <source>
        <dbReference type="Proteomes" id="UP000184080"/>
    </source>
</evidence>
<dbReference type="Gene3D" id="3.40.190.10">
    <property type="entry name" value="Periplasmic binding protein-like II"/>
    <property type="match status" value="2"/>
</dbReference>
<dbReference type="OrthoDB" id="1861912at2"/>
<sequence>MKGKSYKKLLSLVLTGVIMSGLAVGCSKPADQASGKKEKVKITYPTYRVGSHASAAAEKEIIEAFKKQYGDEIELVVEELPSDQAYVEKMKVLAASKQLPDIVEGKNGIIDLAIKNGQAVDLLSMVNEDAKYKAEIGEEAIKANMRDGKLYSIANARQLIGYFYNKDMFQKAGITPAKTWDEFMSNNEKLKGKGFTPLALMTGENAWTSNLLLASIIGTDGEAGNKFMNTMKPADYNNPSVIKGLTMMQKMLKDYTTKDAIGAMYSNAANNFNQEKAAIIANGPWMTPDFADKEKSKPGLAERVGVALYPENGLVSQYEIGYMVCTTDKAKMDAAMKFLKFKTGAFTQKIMLEKGGALPLTANVEMSDEYKKNNPLIVDLIKLSADAKYKYSNLDNTSNPTVMDVFAKLYPELAFGNITPEKMAEKMTEAAAKSK</sequence>
<evidence type="ECO:0000256" key="5">
    <source>
        <dbReference type="ARBA" id="ARBA00023288"/>
    </source>
</evidence>
<evidence type="ECO:0000256" key="1">
    <source>
        <dbReference type="ARBA" id="ARBA00022475"/>
    </source>
</evidence>
<evidence type="ECO:0000256" key="2">
    <source>
        <dbReference type="ARBA" id="ARBA00022729"/>
    </source>
</evidence>
<dbReference type="Proteomes" id="UP000184080">
    <property type="component" value="Unassembled WGS sequence"/>
</dbReference>
<evidence type="ECO:0000256" key="3">
    <source>
        <dbReference type="ARBA" id="ARBA00023136"/>
    </source>
</evidence>
<dbReference type="PANTHER" id="PTHR43649">
    <property type="entry name" value="ARABINOSE-BINDING PROTEIN-RELATED"/>
    <property type="match status" value="1"/>
</dbReference>